<dbReference type="Proteomes" id="UP001597476">
    <property type="component" value="Unassembled WGS sequence"/>
</dbReference>
<evidence type="ECO:0000313" key="2">
    <source>
        <dbReference type="Proteomes" id="UP001597476"/>
    </source>
</evidence>
<evidence type="ECO:0000313" key="1">
    <source>
        <dbReference type="EMBL" id="MFD2726839.1"/>
    </source>
</evidence>
<sequence>MVNLNPELQDKTLKTGNLGLNYYDVITATVQGSSNNNDYVFDYDISGLPNGIMVNAATTTLILEGTPIEKGTFTISVQLSVFDSRNVNDLENPSRGDACKDSTSRQYTLEIK</sequence>
<organism evidence="1 2">
    <name type="scientific">Hyunsoonleella rubra</name>
    <dbReference type="NCBI Taxonomy" id="1737062"/>
    <lineage>
        <taxon>Bacteria</taxon>
        <taxon>Pseudomonadati</taxon>
        <taxon>Bacteroidota</taxon>
        <taxon>Flavobacteriia</taxon>
        <taxon>Flavobacteriales</taxon>
        <taxon>Flavobacteriaceae</taxon>
    </lineage>
</organism>
<proteinExistence type="predicted"/>
<reference evidence="2" key="1">
    <citation type="journal article" date="2019" name="Int. J. Syst. Evol. Microbiol.">
        <title>The Global Catalogue of Microorganisms (GCM) 10K type strain sequencing project: providing services to taxonomists for standard genome sequencing and annotation.</title>
        <authorList>
            <consortium name="The Broad Institute Genomics Platform"/>
            <consortium name="The Broad Institute Genome Sequencing Center for Infectious Disease"/>
            <person name="Wu L."/>
            <person name="Ma J."/>
        </authorList>
    </citation>
    <scope>NUCLEOTIDE SEQUENCE [LARGE SCALE GENOMIC DNA]</scope>
    <source>
        <strain evidence="2">KCTC 42398</strain>
    </source>
</reference>
<dbReference type="InterPro" id="IPR013783">
    <property type="entry name" value="Ig-like_fold"/>
</dbReference>
<keyword evidence="2" id="KW-1185">Reference proteome</keyword>
<protein>
    <submittedName>
        <fullName evidence="1">Uncharacterized protein</fullName>
    </submittedName>
</protein>
<gene>
    <name evidence="1" type="ORF">ACFSR8_11495</name>
</gene>
<comment type="caution">
    <text evidence="1">The sequence shown here is derived from an EMBL/GenBank/DDBJ whole genome shotgun (WGS) entry which is preliminary data.</text>
</comment>
<accession>A0ABW5TD81</accession>
<dbReference type="EMBL" id="JBHULY010000026">
    <property type="protein sequence ID" value="MFD2726839.1"/>
    <property type="molecule type" value="Genomic_DNA"/>
</dbReference>
<dbReference type="RefSeq" id="WP_380292160.1">
    <property type="nucleotide sequence ID" value="NZ_JBHULY010000026.1"/>
</dbReference>
<dbReference type="Gene3D" id="2.60.40.10">
    <property type="entry name" value="Immunoglobulins"/>
    <property type="match status" value="1"/>
</dbReference>
<name>A0ABW5TD81_9FLAO</name>